<evidence type="ECO:0000313" key="2">
    <source>
        <dbReference type="EMBL" id="TFY97401.1"/>
    </source>
</evidence>
<feature type="region of interest" description="Disordered" evidence="1">
    <location>
        <begin position="1"/>
        <end position="71"/>
    </location>
</feature>
<proteinExistence type="predicted"/>
<reference evidence="2 3" key="1">
    <citation type="submission" date="2019-03" db="EMBL/GenBank/DDBJ databases">
        <title>Ramlibacter rhizophilus CCTCC AB2015357, whole genome shotgun sequence.</title>
        <authorList>
            <person name="Zhang X."/>
            <person name="Feng G."/>
            <person name="Zhu H."/>
        </authorList>
    </citation>
    <scope>NUCLEOTIDE SEQUENCE [LARGE SCALE GENOMIC DNA]</scope>
    <source>
        <strain evidence="2 3">CCTCC AB2015357</strain>
    </source>
</reference>
<organism evidence="2 3">
    <name type="scientific">Ramlibacter rhizophilus</name>
    <dbReference type="NCBI Taxonomy" id="1781167"/>
    <lineage>
        <taxon>Bacteria</taxon>
        <taxon>Pseudomonadati</taxon>
        <taxon>Pseudomonadota</taxon>
        <taxon>Betaproteobacteria</taxon>
        <taxon>Burkholderiales</taxon>
        <taxon>Comamonadaceae</taxon>
        <taxon>Ramlibacter</taxon>
    </lineage>
</organism>
<comment type="caution">
    <text evidence="2">The sequence shown here is derived from an EMBL/GenBank/DDBJ whole genome shotgun (WGS) entry which is preliminary data.</text>
</comment>
<dbReference type="EMBL" id="SMLL01000007">
    <property type="protein sequence ID" value="TFY97401.1"/>
    <property type="molecule type" value="Genomic_DNA"/>
</dbReference>
<accession>A0A4Z0BFE3</accession>
<dbReference type="RefSeq" id="WP_135286567.1">
    <property type="nucleotide sequence ID" value="NZ_SMLL01000007.1"/>
</dbReference>
<evidence type="ECO:0000313" key="3">
    <source>
        <dbReference type="Proteomes" id="UP000297564"/>
    </source>
</evidence>
<keyword evidence="3" id="KW-1185">Reference proteome</keyword>
<feature type="compositionally biased region" description="Basic and acidic residues" evidence="1">
    <location>
        <begin position="44"/>
        <end position="65"/>
    </location>
</feature>
<evidence type="ECO:0000256" key="1">
    <source>
        <dbReference type="SAM" id="MobiDB-lite"/>
    </source>
</evidence>
<dbReference type="Proteomes" id="UP000297564">
    <property type="component" value="Unassembled WGS sequence"/>
</dbReference>
<gene>
    <name evidence="2" type="ORF">EZ242_17910</name>
</gene>
<dbReference type="AlphaFoldDB" id="A0A4Z0BFE3"/>
<feature type="compositionally biased region" description="Low complexity" evidence="1">
    <location>
        <begin position="10"/>
        <end position="19"/>
    </location>
</feature>
<protein>
    <submittedName>
        <fullName evidence="2">Uncharacterized protein</fullName>
    </submittedName>
</protein>
<name>A0A4Z0BFE3_9BURK</name>
<sequence length="71" mass="7409">MTSETPPEPAGEFAAAPAHGPGPRPELPAGSGEGSHSAMQRLQLLREWDEQAGRAGRVADAKPEELPPDTP</sequence>